<dbReference type="SUPFAM" id="SSF53623">
    <property type="entry name" value="MurD-like peptide ligases, catalytic domain"/>
    <property type="match status" value="1"/>
</dbReference>
<dbReference type="InterPro" id="IPR036615">
    <property type="entry name" value="Mur_ligase_C_dom_sf"/>
</dbReference>
<dbReference type="Gene3D" id="3.40.1390.10">
    <property type="entry name" value="MurE/MurF, N-terminal domain"/>
    <property type="match status" value="1"/>
</dbReference>
<gene>
    <name evidence="6" type="ORF">SAMN05421687_10228</name>
</gene>
<dbReference type="GO" id="GO:0008360">
    <property type="term" value="P:regulation of cell shape"/>
    <property type="evidence" value="ECO:0007669"/>
    <property type="project" value="UniProtKB-KW"/>
</dbReference>
<dbReference type="OrthoDB" id="9800958at2"/>
<evidence type="ECO:0000256" key="1">
    <source>
        <dbReference type="ARBA" id="ARBA00004752"/>
    </source>
</evidence>
<evidence type="ECO:0000256" key="2">
    <source>
        <dbReference type="ARBA" id="ARBA00005898"/>
    </source>
</evidence>
<evidence type="ECO:0000313" key="6">
    <source>
        <dbReference type="EMBL" id="SIS39660.1"/>
    </source>
</evidence>
<feature type="domain" description="Mur ligase C-terminal" evidence="4">
    <location>
        <begin position="335"/>
        <end position="461"/>
    </location>
</feature>
<feature type="domain" description="Mur ligase central" evidence="5">
    <location>
        <begin position="112"/>
        <end position="312"/>
    </location>
</feature>
<dbReference type="SUPFAM" id="SSF63418">
    <property type="entry name" value="MurE/MurF N-terminal domain"/>
    <property type="match status" value="1"/>
</dbReference>
<evidence type="ECO:0000259" key="5">
    <source>
        <dbReference type="Pfam" id="PF08245"/>
    </source>
</evidence>
<dbReference type="AlphaFoldDB" id="A0A1N7IRL2"/>
<keyword evidence="3" id="KW-0131">Cell cycle</keyword>
<dbReference type="InterPro" id="IPR035911">
    <property type="entry name" value="MurE/MurF_N"/>
</dbReference>
<dbReference type="Pfam" id="PF02875">
    <property type="entry name" value="Mur_ligase_C"/>
    <property type="match status" value="1"/>
</dbReference>
<dbReference type="Pfam" id="PF08245">
    <property type="entry name" value="Mur_ligase_M"/>
    <property type="match status" value="1"/>
</dbReference>
<dbReference type="PANTHER" id="PTHR23135:SF4">
    <property type="entry name" value="UDP-N-ACETYLMURAMOYL-L-ALANYL-D-GLUTAMATE--2,6-DIAMINOPIMELATE LIGASE MURE HOMOLOG, CHLOROPLASTIC"/>
    <property type="match status" value="1"/>
</dbReference>
<dbReference type="GO" id="GO:0051301">
    <property type="term" value="P:cell division"/>
    <property type="evidence" value="ECO:0007669"/>
    <property type="project" value="UniProtKB-KW"/>
</dbReference>
<dbReference type="UniPathway" id="UPA00219"/>
<comment type="pathway">
    <text evidence="1 3">Cell wall biogenesis; peptidoglycan biosynthesis.</text>
</comment>
<organism evidence="6 7">
    <name type="scientific">Salimicrobium flavidum</name>
    <dbReference type="NCBI Taxonomy" id="570947"/>
    <lineage>
        <taxon>Bacteria</taxon>
        <taxon>Bacillati</taxon>
        <taxon>Bacillota</taxon>
        <taxon>Bacilli</taxon>
        <taxon>Bacillales</taxon>
        <taxon>Bacillaceae</taxon>
        <taxon>Salimicrobium</taxon>
    </lineage>
</organism>
<keyword evidence="6" id="KW-0436">Ligase</keyword>
<evidence type="ECO:0000256" key="3">
    <source>
        <dbReference type="RuleBase" id="RU004135"/>
    </source>
</evidence>
<keyword evidence="3" id="KW-0961">Cell wall biogenesis/degradation</keyword>
<dbReference type="GO" id="GO:0009252">
    <property type="term" value="P:peptidoglycan biosynthetic process"/>
    <property type="evidence" value="ECO:0007669"/>
    <property type="project" value="UniProtKB-UniPathway"/>
</dbReference>
<comment type="similarity">
    <text evidence="2">Belongs to the MurCDEF family. MurE subfamily.</text>
</comment>
<dbReference type="GO" id="GO:0005737">
    <property type="term" value="C:cytoplasm"/>
    <property type="evidence" value="ECO:0007669"/>
    <property type="project" value="UniProtKB-SubCell"/>
</dbReference>
<dbReference type="NCBIfam" id="TIGR01085">
    <property type="entry name" value="murE"/>
    <property type="match status" value="1"/>
</dbReference>
<dbReference type="GO" id="GO:0016881">
    <property type="term" value="F:acid-amino acid ligase activity"/>
    <property type="evidence" value="ECO:0007669"/>
    <property type="project" value="InterPro"/>
</dbReference>
<keyword evidence="7" id="KW-1185">Reference proteome</keyword>
<evidence type="ECO:0000313" key="7">
    <source>
        <dbReference type="Proteomes" id="UP000187608"/>
    </source>
</evidence>
<dbReference type="InterPro" id="IPR036565">
    <property type="entry name" value="Mur-like_cat_sf"/>
</dbReference>
<protein>
    <submittedName>
        <fullName evidence="6">UDP-N-acetylmuramoylalanyl-D-glutamate--2,6-diaminopimelate ligase</fullName>
    </submittedName>
</protein>
<dbReference type="GO" id="GO:0071555">
    <property type="term" value="P:cell wall organization"/>
    <property type="evidence" value="ECO:0007669"/>
    <property type="project" value="UniProtKB-KW"/>
</dbReference>
<dbReference type="PANTHER" id="PTHR23135">
    <property type="entry name" value="MUR LIGASE FAMILY MEMBER"/>
    <property type="match status" value="1"/>
</dbReference>
<keyword evidence="3" id="KW-0132">Cell division</keyword>
<dbReference type="InterPro" id="IPR013221">
    <property type="entry name" value="Mur_ligase_cen"/>
</dbReference>
<dbReference type="GO" id="GO:0005524">
    <property type="term" value="F:ATP binding"/>
    <property type="evidence" value="ECO:0007669"/>
    <property type="project" value="InterPro"/>
</dbReference>
<dbReference type="Gene3D" id="3.40.1190.10">
    <property type="entry name" value="Mur-like, catalytic domain"/>
    <property type="match status" value="1"/>
</dbReference>
<evidence type="ECO:0000259" key="4">
    <source>
        <dbReference type="Pfam" id="PF02875"/>
    </source>
</evidence>
<keyword evidence="3" id="KW-0133">Cell shape</keyword>
<dbReference type="EMBL" id="FTOC01000002">
    <property type="protein sequence ID" value="SIS39660.1"/>
    <property type="molecule type" value="Genomic_DNA"/>
</dbReference>
<proteinExistence type="inferred from homology"/>
<dbReference type="InterPro" id="IPR005761">
    <property type="entry name" value="UDP-N-AcMur-Glu-dNH2Pim_ligase"/>
</dbReference>
<comment type="subcellular location">
    <subcellularLocation>
        <location evidence="3">Cytoplasm</location>
    </subcellularLocation>
</comment>
<dbReference type="STRING" id="570947.SAMN05421687_10228"/>
<accession>A0A1N7IRL2</accession>
<dbReference type="RefSeq" id="WP_076556949.1">
    <property type="nucleotide sequence ID" value="NZ_FTOC01000002.1"/>
</dbReference>
<keyword evidence="3" id="KW-0573">Peptidoglycan synthesis</keyword>
<dbReference type="Proteomes" id="UP000187608">
    <property type="component" value="Unassembled WGS sequence"/>
</dbReference>
<sequence length="496" mass="55596">MINLKELLQSYYIDSSGPLSLPIRQFSLHSAVPNENGVFFCRSGRRDGLDFVEEAIDNGAICIIATDPALLDKQKDFPDTTFLVVSELPSVITILLHTVYQNVYDDMEFYGVTGTNGKTTVTYMVSTLLNRFGFKTGSVGTEGVMTHDMQHLDYHKTTPTTPEAPELARIIRRFHEESYQSMVFEATSIALDQKRTDFFPVDTGIFTNFSRDHIDYHGSIEHYLESKMKLANAADTLIYSLDEPAFEELHNKGKPVITFSLKNPEADFYGEQITYNDNGSHFLLYAKGRKYEVYTPFIGEHNVYNILSAFALLHHKGVPVQAIAEETAKLPPLRNRFQLVTMCDRRFILDFAHTPIALEQSLDVARNLADGKLIAMVNGIGLRGLDKAQRMSEKIGPAIDEIVLGAEQVGYTEPLDVLQAMQEALPSHVSPHQVTTAESRKEAIAACIERSSPGDTILLTGINEPQHYKGTLIPHDDLEEISNYFHSLCPKLKKTI</sequence>
<dbReference type="SUPFAM" id="SSF53244">
    <property type="entry name" value="MurD-like peptide ligases, peptide-binding domain"/>
    <property type="match status" value="1"/>
</dbReference>
<dbReference type="InterPro" id="IPR004101">
    <property type="entry name" value="Mur_ligase_C"/>
</dbReference>
<dbReference type="Gene3D" id="3.90.190.20">
    <property type="entry name" value="Mur ligase, C-terminal domain"/>
    <property type="match status" value="1"/>
</dbReference>
<reference evidence="7" key="1">
    <citation type="submission" date="2017-01" db="EMBL/GenBank/DDBJ databases">
        <authorList>
            <person name="Varghese N."/>
            <person name="Submissions S."/>
        </authorList>
    </citation>
    <scope>NUCLEOTIDE SEQUENCE [LARGE SCALE GENOMIC DNA]</scope>
    <source>
        <strain evidence="7">DSM 23127</strain>
    </source>
</reference>
<name>A0A1N7IRL2_9BACI</name>